<gene>
    <name evidence="3" type="ORF">ACFO0S_01910</name>
</gene>
<keyword evidence="1" id="KW-0479">Metal-binding</keyword>
<organism evidence="3 4">
    <name type="scientific">Chryseomicrobium palamuruense</name>
    <dbReference type="NCBI Taxonomy" id="682973"/>
    <lineage>
        <taxon>Bacteria</taxon>
        <taxon>Bacillati</taxon>
        <taxon>Bacillota</taxon>
        <taxon>Bacilli</taxon>
        <taxon>Bacillales</taxon>
        <taxon>Caryophanaceae</taxon>
        <taxon>Chryseomicrobium</taxon>
    </lineage>
</organism>
<protein>
    <submittedName>
        <fullName evidence="3">VOC family protein</fullName>
    </submittedName>
</protein>
<evidence type="ECO:0000256" key="1">
    <source>
        <dbReference type="ARBA" id="ARBA00022723"/>
    </source>
</evidence>
<dbReference type="Pfam" id="PF00903">
    <property type="entry name" value="Glyoxalase"/>
    <property type="match status" value="1"/>
</dbReference>
<dbReference type="Gene3D" id="3.10.180.10">
    <property type="entry name" value="2,3-Dihydroxybiphenyl 1,2-Dioxygenase, domain 1"/>
    <property type="match status" value="1"/>
</dbReference>
<sequence>MKFSHVMVFITDKEKARTFYGEVLGLVLLSEDDKRLVYDMGGHELVLFETLRPTSPGAYSEEARTVLVFHVDDVDKAFHELSARGVKFLHSRPTPQKYAAFVDPFGNVHEILQTFGGSD</sequence>
<reference evidence="4" key="1">
    <citation type="journal article" date="2019" name="Int. J. Syst. Evol. Microbiol.">
        <title>The Global Catalogue of Microorganisms (GCM) 10K type strain sequencing project: providing services to taxonomists for standard genome sequencing and annotation.</title>
        <authorList>
            <consortium name="The Broad Institute Genomics Platform"/>
            <consortium name="The Broad Institute Genome Sequencing Center for Infectious Disease"/>
            <person name="Wu L."/>
            <person name="Ma J."/>
        </authorList>
    </citation>
    <scope>NUCLEOTIDE SEQUENCE [LARGE SCALE GENOMIC DNA]</scope>
    <source>
        <strain evidence="4">CCUG 50353</strain>
    </source>
</reference>
<dbReference type="PROSITE" id="PS51819">
    <property type="entry name" value="VOC"/>
    <property type="match status" value="1"/>
</dbReference>
<comment type="caution">
    <text evidence="3">The sequence shown here is derived from an EMBL/GenBank/DDBJ whole genome shotgun (WGS) entry which is preliminary data.</text>
</comment>
<proteinExistence type="predicted"/>
<keyword evidence="4" id="KW-1185">Reference proteome</keyword>
<dbReference type="InterPro" id="IPR029068">
    <property type="entry name" value="Glyas_Bleomycin-R_OHBP_Dase"/>
</dbReference>
<dbReference type="Proteomes" id="UP001595733">
    <property type="component" value="Unassembled WGS sequence"/>
</dbReference>
<dbReference type="EMBL" id="JBHSEF010000009">
    <property type="protein sequence ID" value="MFC4353820.1"/>
    <property type="molecule type" value="Genomic_DNA"/>
</dbReference>
<dbReference type="PROSITE" id="PS00934">
    <property type="entry name" value="GLYOXALASE_I_1"/>
    <property type="match status" value="1"/>
</dbReference>
<evidence type="ECO:0000259" key="2">
    <source>
        <dbReference type="PROSITE" id="PS51819"/>
    </source>
</evidence>
<dbReference type="InterPro" id="IPR037523">
    <property type="entry name" value="VOC_core"/>
</dbReference>
<dbReference type="InterPro" id="IPR004360">
    <property type="entry name" value="Glyas_Fos-R_dOase_dom"/>
</dbReference>
<dbReference type="SUPFAM" id="SSF54593">
    <property type="entry name" value="Glyoxalase/Bleomycin resistance protein/Dihydroxybiphenyl dioxygenase"/>
    <property type="match status" value="1"/>
</dbReference>
<name>A0ABV8USC9_9BACL</name>
<feature type="domain" description="VOC" evidence="2">
    <location>
        <begin position="2"/>
        <end position="114"/>
    </location>
</feature>
<dbReference type="InterPro" id="IPR018146">
    <property type="entry name" value="Glyoxalase_1_CS"/>
</dbReference>
<accession>A0ABV8USC9</accession>
<dbReference type="RefSeq" id="WP_378139596.1">
    <property type="nucleotide sequence ID" value="NZ_JBHSEF010000009.1"/>
</dbReference>
<evidence type="ECO:0000313" key="4">
    <source>
        <dbReference type="Proteomes" id="UP001595733"/>
    </source>
</evidence>
<evidence type="ECO:0000313" key="3">
    <source>
        <dbReference type="EMBL" id="MFC4353820.1"/>
    </source>
</evidence>